<reference evidence="2" key="1">
    <citation type="journal article" date="2019" name="Int. J. Syst. Evol. Microbiol.">
        <title>The Global Catalogue of Microorganisms (GCM) 10K type strain sequencing project: providing services to taxonomists for standard genome sequencing and annotation.</title>
        <authorList>
            <consortium name="The Broad Institute Genomics Platform"/>
            <consortium name="The Broad Institute Genome Sequencing Center for Infectious Disease"/>
            <person name="Wu L."/>
            <person name="Ma J."/>
        </authorList>
    </citation>
    <scope>NUCLEOTIDE SEQUENCE [LARGE SCALE GENOMIC DNA]</scope>
    <source>
        <strain evidence="2">CGMCC 4.7382</strain>
    </source>
</reference>
<dbReference type="Proteomes" id="UP001596540">
    <property type="component" value="Unassembled WGS sequence"/>
</dbReference>
<accession>A0ABW2KDQ1</accession>
<name>A0ABW2KDQ1_9ACTN</name>
<evidence type="ECO:0000313" key="1">
    <source>
        <dbReference type="EMBL" id="MFC7328154.1"/>
    </source>
</evidence>
<gene>
    <name evidence="1" type="ORF">ACFQRF_10415</name>
</gene>
<dbReference type="RefSeq" id="WP_379870804.1">
    <property type="nucleotide sequence ID" value="NZ_JBHTBH010000004.1"/>
</dbReference>
<sequence>MADHGIVPGRSYHLLYANRGVGLEVVSNWDWVRLSRKADGPWHTVTFHEYEGDRYVIEHGDSHWDGHKYWHMCSGGVCLNKWGPSTAWTIYPTKNGFVLGKGEELLRAKAGDKQWLAGHDATTLLGKLTGGLADIGDCLRLGDGEGGDFIEFQATPA</sequence>
<organism evidence="1 2">
    <name type="scientific">Marinactinospora rubrisoli</name>
    <dbReference type="NCBI Taxonomy" id="2715399"/>
    <lineage>
        <taxon>Bacteria</taxon>
        <taxon>Bacillati</taxon>
        <taxon>Actinomycetota</taxon>
        <taxon>Actinomycetes</taxon>
        <taxon>Streptosporangiales</taxon>
        <taxon>Nocardiopsidaceae</taxon>
        <taxon>Marinactinospora</taxon>
    </lineage>
</organism>
<dbReference type="EMBL" id="JBHTBH010000004">
    <property type="protein sequence ID" value="MFC7328154.1"/>
    <property type="molecule type" value="Genomic_DNA"/>
</dbReference>
<keyword evidence="2" id="KW-1185">Reference proteome</keyword>
<comment type="caution">
    <text evidence="1">The sequence shown here is derived from an EMBL/GenBank/DDBJ whole genome shotgun (WGS) entry which is preliminary data.</text>
</comment>
<protein>
    <submittedName>
        <fullName evidence="1">Uncharacterized protein</fullName>
    </submittedName>
</protein>
<proteinExistence type="predicted"/>
<evidence type="ECO:0000313" key="2">
    <source>
        <dbReference type="Proteomes" id="UP001596540"/>
    </source>
</evidence>